<evidence type="ECO:0000256" key="5">
    <source>
        <dbReference type="ARBA" id="ARBA00023033"/>
    </source>
</evidence>
<keyword evidence="7" id="KW-0812">Transmembrane</keyword>
<reference evidence="8" key="1">
    <citation type="journal article" date="2021" name="Nat. Commun.">
        <title>Genomic analyses provide insights into spinach domestication and the genetic basis of agronomic traits.</title>
        <authorList>
            <person name="Cai X."/>
            <person name="Sun X."/>
            <person name="Xu C."/>
            <person name="Sun H."/>
            <person name="Wang X."/>
            <person name="Ge C."/>
            <person name="Zhang Z."/>
            <person name="Wang Q."/>
            <person name="Fei Z."/>
            <person name="Jiao C."/>
            <person name="Wang Q."/>
        </authorList>
    </citation>
    <scope>NUCLEOTIDE SEQUENCE [LARGE SCALE GENOMIC DNA]</scope>
    <source>
        <strain evidence="8">cv. Varoflay</strain>
    </source>
</reference>
<dbReference type="InterPro" id="IPR002401">
    <property type="entry name" value="Cyt_P450_E_grp-I"/>
</dbReference>
<proteinExistence type="inferred from homology"/>
<keyword evidence="7" id="KW-1133">Transmembrane helix</keyword>
<protein>
    <submittedName>
        <fullName evidence="9">Cytochrome P450 CYP82D47-like</fullName>
    </submittedName>
</protein>
<keyword evidence="1 6" id="KW-0349">Heme</keyword>
<evidence type="ECO:0000256" key="6">
    <source>
        <dbReference type="RuleBase" id="RU000461"/>
    </source>
</evidence>
<dbReference type="InterPro" id="IPR036396">
    <property type="entry name" value="Cyt_P450_sf"/>
</dbReference>
<dbReference type="InterPro" id="IPR050651">
    <property type="entry name" value="Plant_Cytochrome_P450_Monoox"/>
</dbReference>
<keyword evidence="3 6" id="KW-0560">Oxidoreductase</keyword>
<dbReference type="RefSeq" id="XP_056685002.1">
    <property type="nucleotide sequence ID" value="XM_056829024.1"/>
</dbReference>
<dbReference type="Gene3D" id="1.10.630.10">
    <property type="entry name" value="Cytochrome P450"/>
    <property type="match status" value="1"/>
</dbReference>
<evidence type="ECO:0000256" key="1">
    <source>
        <dbReference type="ARBA" id="ARBA00022617"/>
    </source>
</evidence>
<accession>A0ABM3QNS2</accession>
<feature type="transmembrane region" description="Helical" evidence="7">
    <location>
        <begin position="15"/>
        <end position="33"/>
    </location>
</feature>
<dbReference type="Proteomes" id="UP000813463">
    <property type="component" value="Chromosome 5"/>
</dbReference>
<dbReference type="PROSITE" id="PS00086">
    <property type="entry name" value="CYTOCHROME_P450"/>
    <property type="match status" value="1"/>
</dbReference>
<keyword evidence="5 6" id="KW-0503">Monooxygenase</keyword>
<name>A0ABM3QNS2_SPIOL</name>
<evidence type="ECO:0000256" key="4">
    <source>
        <dbReference type="ARBA" id="ARBA00023004"/>
    </source>
</evidence>
<evidence type="ECO:0000313" key="8">
    <source>
        <dbReference type="Proteomes" id="UP000813463"/>
    </source>
</evidence>
<dbReference type="Pfam" id="PF00067">
    <property type="entry name" value="p450"/>
    <property type="match status" value="1"/>
</dbReference>
<evidence type="ECO:0000256" key="3">
    <source>
        <dbReference type="ARBA" id="ARBA00023002"/>
    </source>
</evidence>
<keyword evidence="4 6" id="KW-0408">Iron</keyword>
<dbReference type="PRINTS" id="PR00463">
    <property type="entry name" value="EP450I"/>
</dbReference>
<dbReference type="PRINTS" id="PR00385">
    <property type="entry name" value="P450"/>
</dbReference>
<keyword evidence="2 6" id="KW-0479">Metal-binding</keyword>
<sequence length="532" mass="60174">MEMELHNPIHLSAEATGASVLALILVLYCLVRLKMNTDNAKQKPPQPSGSWPIIGHLPLLRRGLPHITLGNLADKYGPIFMVKLGVHRVLVVSTSETAKECLGTNDKAFANRSHTIFMEHLGYNSLMLGFSPYGKYWREMRKMVVIELLSNHRLEMLKCVSISEVRSAMKVIHDGFLSKKKSSPGFNNNVIVDMKQWFNDINLNITMRLVAGKSLKEFYHSKEAYNKCVKALRDFFDLGGAFVPADAHPFLRWMDIGGYEMAMKKVAKEIDHVAQDWLDEHRARRLSGKGKEMQDFMDIMLEYFETIQNKPTQSDADTITKANSMALILAGTDTTTVTLIWALSLLINNRESLKKTQTEIDNHVGKDRQVDESDLQKLVYLQAVLKETMRLYPAGPLTQREAITDCTVSGYKILAGTQLYVNLYKIHRDPKLWANPLDFQPERFLTTHMECDIRGQNFELIPFGSGRRICPGISFALQSTQFTLANLLHGFDISTPSDKAVDMTEGLGMTNLKATPLEVLLSPRLPDHVYKL</sequence>
<keyword evidence="7" id="KW-0472">Membrane</keyword>
<evidence type="ECO:0000313" key="9">
    <source>
        <dbReference type="RefSeq" id="XP_056685002.1"/>
    </source>
</evidence>
<comment type="similarity">
    <text evidence="6">Belongs to the cytochrome P450 family.</text>
</comment>
<evidence type="ECO:0000256" key="2">
    <source>
        <dbReference type="ARBA" id="ARBA00022723"/>
    </source>
</evidence>
<evidence type="ECO:0000256" key="7">
    <source>
        <dbReference type="SAM" id="Phobius"/>
    </source>
</evidence>
<organism evidence="8 9">
    <name type="scientific">Spinacia oleracea</name>
    <name type="common">Spinach</name>
    <dbReference type="NCBI Taxonomy" id="3562"/>
    <lineage>
        <taxon>Eukaryota</taxon>
        <taxon>Viridiplantae</taxon>
        <taxon>Streptophyta</taxon>
        <taxon>Embryophyta</taxon>
        <taxon>Tracheophyta</taxon>
        <taxon>Spermatophyta</taxon>
        <taxon>Magnoliopsida</taxon>
        <taxon>eudicotyledons</taxon>
        <taxon>Gunneridae</taxon>
        <taxon>Pentapetalae</taxon>
        <taxon>Caryophyllales</taxon>
        <taxon>Chenopodiaceae</taxon>
        <taxon>Chenopodioideae</taxon>
        <taxon>Anserineae</taxon>
        <taxon>Spinacia</taxon>
    </lineage>
</organism>
<dbReference type="PANTHER" id="PTHR47947:SF19">
    <property type="entry name" value="CYTOCHROME P450 82C3-RELATED"/>
    <property type="match status" value="1"/>
</dbReference>
<reference evidence="9" key="2">
    <citation type="submission" date="2025-08" db="UniProtKB">
        <authorList>
            <consortium name="RefSeq"/>
        </authorList>
    </citation>
    <scope>IDENTIFICATION</scope>
    <source>
        <tissue evidence="9">Leaf</tissue>
    </source>
</reference>
<keyword evidence="8" id="KW-1185">Reference proteome</keyword>
<dbReference type="PANTHER" id="PTHR47947">
    <property type="entry name" value="CYTOCHROME P450 82C3-RELATED"/>
    <property type="match status" value="1"/>
</dbReference>
<dbReference type="SUPFAM" id="SSF48264">
    <property type="entry name" value="Cytochrome P450"/>
    <property type="match status" value="1"/>
</dbReference>
<dbReference type="InterPro" id="IPR001128">
    <property type="entry name" value="Cyt_P450"/>
</dbReference>
<dbReference type="InterPro" id="IPR017972">
    <property type="entry name" value="Cyt_P450_CS"/>
</dbReference>
<dbReference type="GeneID" id="130461094"/>
<gene>
    <name evidence="9" type="primary">LOC130461094</name>
</gene>